<proteinExistence type="predicted"/>
<dbReference type="Proteomes" id="UP001140217">
    <property type="component" value="Unassembled WGS sequence"/>
</dbReference>
<sequence>MEVAARPQETTLQQQQPRFGALYQHIAAELSDEEMASVWRTVEIHHRRCTSVQLLALLSQEHPLCLVSDLAEALVECTARLQVLTTTTAPSAKHMALPLVTVGAPAATKSSMSPEAKSGTTTGLNARWTPEETSRLLEYLRMTRGQRKSWPRCAELVGSKSCAQCKAKYNNMRAQDGALDALIDI</sequence>
<gene>
    <name evidence="2" type="ORF">H4R18_002469</name>
</gene>
<dbReference type="CDD" id="cd00167">
    <property type="entry name" value="SANT"/>
    <property type="match status" value="1"/>
</dbReference>
<protein>
    <recommendedName>
        <fullName evidence="1">Myb-like domain-containing protein</fullName>
    </recommendedName>
</protein>
<reference evidence="2" key="1">
    <citation type="submission" date="2022-07" db="EMBL/GenBank/DDBJ databases">
        <title>Phylogenomic reconstructions and comparative analyses of Kickxellomycotina fungi.</title>
        <authorList>
            <person name="Reynolds N.K."/>
            <person name="Stajich J.E."/>
            <person name="Barry K."/>
            <person name="Grigoriev I.V."/>
            <person name="Crous P."/>
            <person name="Smith M.E."/>
        </authorList>
    </citation>
    <scope>NUCLEOTIDE SEQUENCE</scope>
    <source>
        <strain evidence="2">NBRC 105414</strain>
    </source>
</reference>
<evidence type="ECO:0000313" key="2">
    <source>
        <dbReference type="EMBL" id="KAJ2782101.1"/>
    </source>
</evidence>
<dbReference type="EMBL" id="JANBUL010000082">
    <property type="protein sequence ID" value="KAJ2782101.1"/>
    <property type="molecule type" value="Genomic_DNA"/>
</dbReference>
<feature type="domain" description="Myb-like" evidence="1">
    <location>
        <begin position="127"/>
        <end position="173"/>
    </location>
</feature>
<evidence type="ECO:0000259" key="1">
    <source>
        <dbReference type="PROSITE" id="PS50090"/>
    </source>
</evidence>
<comment type="caution">
    <text evidence="2">The sequence shown here is derived from an EMBL/GenBank/DDBJ whole genome shotgun (WGS) entry which is preliminary data.</text>
</comment>
<dbReference type="InterPro" id="IPR009057">
    <property type="entry name" value="Homeodomain-like_sf"/>
</dbReference>
<organism evidence="2 3">
    <name type="scientific">Coemansia javaensis</name>
    <dbReference type="NCBI Taxonomy" id="2761396"/>
    <lineage>
        <taxon>Eukaryota</taxon>
        <taxon>Fungi</taxon>
        <taxon>Fungi incertae sedis</taxon>
        <taxon>Zoopagomycota</taxon>
        <taxon>Kickxellomycotina</taxon>
        <taxon>Kickxellomycetes</taxon>
        <taxon>Kickxellales</taxon>
        <taxon>Kickxellaceae</taxon>
        <taxon>Coemansia</taxon>
    </lineage>
</organism>
<keyword evidence="3" id="KW-1185">Reference proteome</keyword>
<accession>A0A9W8LIP2</accession>
<dbReference type="SUPFAM" id="SSF46689">
    <property type="entry name" value="Homeodomain-like"/>
    <property type="match status" value="1"/>
</dbReference>
<dbReference type="OrthoDB" id="2143914at2759"/>
<dbReference type="AlphaFoldDB" id="A0A9W8LIP2"/>
<dbReference type="PROSITE" id="PS50090">
    <property type="entry name" value="MYB_LIKE"/>
    <property type="match status" value="1"/>
</dbReference>
<dbReference type="Pfam" id="PF00249">
    <property type="entry name" value="Myb_DNA-binding"/>
    <property type="match status" value="1"/>
</dbReference>
<dbReference type="InterPro" id="IPR001005">
    <property type="entry name" value="SANT/Myb"/>
</dbReference>
<dbReference type="SMART" id="SM00717">
    <property type="entry name" value="SANT"/>
    <property type="match status" value="1"/>
</dbReference>
<name>A0A9W8LIP2_9FUNG</name>
<dbReference type="Gene3D" id="1.10.10.60">
    <property type="entry name" value="Homeodomain-like"/>
    <property type="match status" value="1"/>
</dbReference>
<evidence type="ECO:0000313" key="3">
    <source>
        <dbReference type="Proteomes" id="UP001140217"/>
    </source>
</evidence>